<organism evidence="3 4">
    <name type="scientific">Mikania micrantha</name>
    <name type="common">bitter vine</name>
    <dbReference type="NCBI Taxonomy" id="192012"/>
    <lineage>
        <taxon>Eukaryota</taxon>
        <taxon>Viridiplantae</taxon>
        <taxon>Streptophyta</taxon>
        <taxon>Embryophyta</taxon>
        <taxon>Tracheophyta</taxon>
        <taxon>Spermatophyta</taxon>
        <taxon>Magnoliopsida</taxon>
        <taxon>eudicotyledons</taxon>
        <taxon>Gunneridae</taxon>
        <taxon>Pentapetalae</taxon>
        <taxon>asterids</taxon>
        <taxon>campanulids</taxon>
        <taxon>Asterales</taxon>
        <taxon>Asteraceae</taxon>
        <taxon>Asteroideae</taxon>
        <taxon>Heliantheae alliance</taxon>
        <taxon>Eupatorieae</taxon>
        <taxon>Mikania</taxon>
    </lineage>
</organism>
<proteinExistence type="predicted"/>
<comment type="caution">
    <text evidence="3">The sequence shown here is derived from an EMBL/GenBank/DDBJ whole genome shotgun (WGS) entry which is preliminary data.</text>
</comment>
<dbReference type="EMBL" id="SZYD01000009">
    <property type="protein sequence ID" value="KAD5318223.1"/>
    <property type="molecule type" value="Genomic_DNA"/>
</dbReference>
<gene>
    <name evidence="3" type="ORF">E3N88_18169</name>
</gene>
<feature type="compositionally biased region" description="Acidic residues" evidence="1">
    <location>
        <begin position="151"/>
        <end position="169"/>
    </location>
</feature>
<dbReference type="AlphaFoldDB" id="A0A5N6NVQ0"/>
<accession>A0A5N6NVQ0</accession>
<evidence type="ECO:0000259" key="2">
    <source>
        <dbReference type="Pfam" id="PF26130"/>
    </source>
</evidence>
<feature type="region of interest" description="Disordered" evidence="1">
    <location>
        <begin position="317"/>
        <end position="351"/>
    </location>
</feature>
<feature type="compositionally biased region" description="Basic and acidic residues" evidence="1">
    <location>
        <begin position="326"/>
        <end position="338"/>
    </location>
</feature>
<dbReference type="OrthoDB" id="1723759at2759"/>
<protein>
    <recommendedName>
        <fullName evidence="2">PB1-like domain-containing protein</fullName>
    </recommendedName>
</protein>
<dbReference type="InterPro" id="IPR058594">
    <property type="entry name" value="PB1-like_dom_pln"/>
</dbReference>
<dbReference type="Proteomes" id="UP000326396">
    <property type="component" value="Linkage Group LG17"/>
</dbReference>
<feature type="domain" description="PB1-like" evidence="2">
    <location>
        <begin position="28"/>
        <end position="125"/>
    </location>
</feature>
<evidence type="ECO:0000313" key="3">
    <source>
        <dbReference type="EMBL" id="KAD5318223.1"/>
    </source>
</evidence>
<sequence>MALPLWFVRGTDDTFNPYEIYSGSLPYFTVKFFHGGHFEGFPERRYVNSKINYVDMIGCDEFSVCEVNAMIRELGYSHDEIIYFHYMVPGQNLDYGLQPLVNDNDVQNILEYVENFKIIEMYTEHMVTRLNNYNTNQGPRQQQIEWHTVESEESQGNEVEDNQSEGNEVEYDHATEGSDDSDFIVEDYNEVQAMTVDMDEFRAAVDMEFLEDANSLSESDDGLIDGDDFDSLSESETVFSLKKRVRYVKKHKMKHSTDLVSCPFYVGQSFSNRDEIKTLVKKHAVDSRRQLYIIRNDPKRFRVVCLGIKPVFDGEGTSVKSSKVNRSQDLDKSREAKGPEPGANPTQQPHMSRSFVALPNHLYWPNHLIERTLAMLISRTMGHAANQLAELWDSIGNEPWLLSKGFVGYSQHHSLRITWKSLFLNCRSNPPAQIPWLAQQKPMLC</sequence>
<keyword evidence="4" id="KW-1185">Reference proteome</keyword>
<dbReference type="Pfam" id="PF26130">
    <property type="entry name" value="PB1-like"/>
    <property type="match status" value="1"/>
</dbReference>
<evidence type="ECO:0000256" key="1">
    <source>
        <dbReference type="SAM" id="MobiDB-lite"/>
    </source>
</evidence>
<feature type="region of interest" description="Disordered" evidence="1">
    <location>
        <begin position="149"/>
        <end position="180"/>
    </location>
</feature>
<reference evidence="3 4" key="1">
    <citation type="submission" date="2019-05" db="EMBL/GenBank/DDBJ databases">
        <title>Mikania micrantha, genome provides insights into the molecular mechanism of rapid growth.</title>
        <authorList>
            <person name="Liu B."/>
        </authorList>
    </citation>
    <scope>NUCLEOTIDE SEQUENCE [LARGE SCALE GENOMIC DNA]</scope>
    <source>
        <strain evidence="3">NLD-2019</strain>
        <tissue evidence="3">Leaf</tissue>
    </source>
</reference>
<evidence type="ECO:0000313" key="4">
    <source>
        <dbReference type="Proteomes" id="UP000326396"/>
    </source>
</evidence>
<name>A0A5N6NVQ0_9ASTR</name>